<proteinExistence type="inferred from homology"/>
<evidence type="ECO:0000256" key="1">
    <source>
        <dbReference type="PROSITE-ProRule" id="PRU01109"/>
    </source>
</evidence>
<name>A0ABV0KGY2_9CYAN</name>
<evidence type="ECO:0000259" key="2">
    <source>
        <dbReference type="PROSITE" id="PS51773"/>
    </source>
</evidence>
<keyword evidence="1" id="KW-0793">Thylakoid</keyword>
<comment type="similarity">
    <text evidence="1">Belongs to the orange carotenoid-binding protein family.</text>
</comment>
<keyword evidence="4" id="KW-1185">Reference proteome</keyword>
<sequence length="161" mass="17821">MIDTNTTKKPDQTVEAFMQFGADEQLALLWFIYEEVKGSITPSASDNETGFAIAQASVDQLAQMSQEEQLQAQRDIINGSTDGVAHDYANFNSSNRIAFWYLLGQEMEKGRVVNVPSDYKLPPEAQGFMDSFKGYDFEDQLTAIRNVVSMMGSSPKPGAMA</sequence>
<keyword evidence="1" id="KW-0157">Chromophore</keyword>
<organism evidence="3 4">
    <name type="scientific">Stenomitos frigidus AS-A4</name>
    <dbReference type="NCBI Taxonomy" id="2933935"/>
    <lineage>
        <taxon>Bacteria</taxon>
        <taxon>Bacillati</taxon>
        <taxon>Cyanobacteriota</taxon>
        <taxon>Cyanophyceae</taxon>
        <taxon>Leptolyngbyales</taxon>
        <taxon>Leptolyngbyaceae</taxon>
        <taxon>Stenomitos</taxon>
    </lineage>
</organism>
<keyword evidence="1" id="KW-0605">Phycobilisome</keyword>
<evidence type="ECO:0000313" key="4">
    <source>
        <dbReference type="Proteomes" id="UP001476950"/>
    </source>
</evidence>
<gene>
    <name evidence="3" type="ORF">NDI38_08645</name>
</gene>
<dbReference type="EMBL" id="JAMPLM010000005">
    <property type="protein sequence ID" value="MEP1058504.1"/>
    <property type="molecule type" value="Genomic_DNA"/>
</dbReference>
<evidence type="ECO:0000313" key="3">
    <source>
        <dbReference type="EMBL" id="MEP1058504.1"/>
    </source>
</evidence>
<feature type="domain" description="OCP N-terminal" evidence="2">
    <location>
        <begin position="7"/>
        <end position="159"/>
    </location>
</feature>
<dbReference type="Proteomes" id="UP001476950">
    <property type="component" value="Unassembled WGS sequence"/>
</dbReference>
<keyword evidence="1" id="KW-0472">Membrane</keyword>
<comment type="caution">
    <text evidence="3">The sequence shown here is derived from an EMBL/GenBank/DDBJ whole genome shotgun (WGS) entry which is preliminary data.</text>
</comment>
<dbReference type="Gene3D" id="1.10.2090.10">
    <property type="entry name" value="Orange carotenoid-binding protein, N-terminal domain"/>
    <property type="match status" value="1"/>
</dbReference>
<accession>A0ABV0KGY2</accession>
<dbReference type="RefSeq" id="WP_190447793.1">
    <property type="nucleotide sequence ID" value="NZ_JAMPLM010000005.1"/>
</dbReference>
<keyword evidence="1" id="KW-0042">Antenna complex</keyword>
<dbReference type="SUPFAM" id="SSF81930">
    <property type="entry name" value="Orange carotenoid protein, N-terminal domain"/>
    <property type="match status" value="1"/>
</dbReference>
<dbReference type="Pfam" id="PF09150">
    <property type="entry name" value="Carot_N"/>
    <property type="match status" value="1"/>
</dbReference>
<dbReference type="InterPro" id="IPR015233">
    <property type="entry name" value="Orange_carotenoid-bd_N"/>
</dbReference>
<reference evidence="3 4" key="1">
    <citation type="submission" date="2022-04" db="EMBL/GenBank/DDBJ databases">
        <title>Positive selection, recombination, and allopatry shape intraspecific diversity of widespread and dominant cyanobacteria.</title>
        <authorList>
            <person name="Wei J."/>
            <person name="Shu W."/>
            <person name="Hu C."/>
        </authorList>
    </citation>
    <scope>NUCLEOTIDE SEQUENCE [LARGE SCALE GENOMIC DNA]</scope>
    <source>
        <strain evidence="3 4">AS-A4</strain>
    </source>
</reference>
<dbReference type="PROSITE" id="PS51773">
    <property type="entry name" value="OCP_N"/>
    <property type="match status" value="1"/>
</dbReference>
<protein>
    <submittedName>
        <fullName evidence="3">Orange carotenoid protein</fullName>
    </submittedName>
</protein>
<dbReference type="InterPro" id="IPR036917">
    <property type="entry name" value="Orange_carotenoid-bd_N_sf"/>
</dbReference>